<evidence type="ECO:0000256" key="5">
    <source>
        <dbReference type="ARBA" id="ARBA00023004"/>
    </source>
</evidence>
<dbReference type="InterPro" id="IPR044399">
    <property type="entry name" value="Mb-like_M"/>
</dbReference>
<name>A0A915BYP3_PARUN</name>
<evidence type="ECO:0000256" key="2">
    <source>
        <dbReference type="ARBA" id="ARBA00022617"/>
    </source>
</evidence>
<evidence type="ECO:0000313" key="10">
    <source>
        <dbReference type="WBParaSite" id="PgR068_g033_t03"/>
    </source>
</evidence>
<comment type="similarity">
    <text evidence="7">Belongs to the globin family.</text>
</comment>
<dbReference type="GO" id="GO:0019825">
    <property type="term" value="F:oxygen binding"/>
    <property type="evidence" value="ECO:0007669"/>
    <property type="project" value="InterPro"/>
</dbReference>
<keyword evidence="1 7" id="KW-0813">Transport</keyword>
<dbReference type="Proteomes" id="UP000887569">
    <property type="component" value="Unplaced"/>
</dbReference>
<evidence type="ECO:0000256" key="7">
    <source>
        <dbReference type="RuleBase" id="RU000356"/>
    </source>
</evidence>
<evidence type="ECO:0000256" key="6">
    <source>
        <dbReference type="PIRSR" id="PIRSR002026-1"/>
    </source>
</evidence>
<evidence type="ECO:0000256" key="3">
    <source>
        <dbReference type="ARBA" id="ARBA00022621"/>
    </source>
</evidence>
<feature type="binding site" description="proximal binding residue" evidence="6">
    <location>
        <position position="104"/>
    </location>
    <ligand>
        <name>heme</name>
        <dbReference type="ChEBI" id="CHEBI:30413"/>
    </ligand>
    <ligandPart>
        <name>Fe</name>
        <dbReference type="ChEBI" id="CHEBI:18248"/>
    </ligandPart>
</feature>
<protein>
    <submittedName>
        <fullName evidence="10">Globin family profile domain-containing protein</fullName>
    </submittedName>
</protein>
<sequence>FIQRSRGKWKMATACVKSLESIQCGTCEKTIANGTEFYALLFDKRPDVRHYFKGDENLTGADVKKSDRFKKQGQRLLLACHILAHIENDPASFKAYTREIVDRHLRMGVHLDPKLWSEFWPIWLDYLSTKETVDDATKNAWLALGKKFSDECLDHLKNLGQPH</sequence>
<dbReference type="GO" id="GO:0020037">
    <property type="term" value="F:heme binding"/>
    <property type="evidence" value="ECO:0007669"/>
    <property type="project" value="InterPro"/>
</dbReference>
<evidence type="ECO:0000259" key="8">
    <source>
        <dbReference type="PROSITE" id="PS01033"/>
    </source>
</evidence>
<dbReference type="Pfam" id="PF00042">
    <property type="entry name" value="Globin"/>
    <property type="match status" value="1"/>
</dbReference>
<dbReference type="InterPro" id="IPR000971">
    <property type="entry name" value="Globin"/>
</dbReference>
<evidence type="ECO:0000313" key="9">
    <source>
        <dbReference type="Proteomes" id="UP000887569"/>
    </source>
</evidence>
<dbReference type="WBParaSite" id="PgR068_g033_t03">
    <property type="protein sequence ID" value="PgR068_g033_t03"/>
    <property type="gene ID" value="PgR068_g033"/>
</dbReference>
<dbReference type="Gene3D" id="1.10.490.10">
    <property type="entry name" value="Globins"/>
    <property type="match status" value="1"/>
</dbReference>
<keyword evidence="5 6" id="KW-0408">Iron</keyword>
<reference evidence="10" key="1">
    <citation type="submission" date="2022-11" db="UniProtKB">
        <authorList>
            <consortium name="WormBaseParasite"/>
        </authorList>
    </citation>
    <scope>IDENTIFICATION</scope>
</reference>
<dbReference type="SUPFAM" id="SSF46458">
    <property type="entry name" value="Globin-like"/>
    <property type="match status" value="1"/>
</dbReference>
<evidence type="ECO:0000256" key="1">
    <source>
        <dbReference type="ARBA" id="ARBA00022448"/>
    </source>
</evidence>
<dbReference type="PROSITE" id="PS01033">
    <property type="entry name" value="GLOBIN"/>
    <property type="match status" value="1"/>
</dbReference>
<keyword evidence="2 7" id="KW-0349">Heme</keyword>
<dbReference type="PIRSF" id="PIRSF002026">
    <property type="entry name" value="Nematode_globin"/>
    <property type="match status" value="1"/>
</dbReference>
<feature type="domain" description="Globin" evidence="8">
    <location>
        <begin position="3"/>
        <end position="157"/>
    </location>
</feature>
<dbReference type="GO" id="GO:0005506">
    <property type="term" value="F:iron ion binding"/>
    <property type="evidence" value="ECO:0007669"/>
    <property type="project" value="InterPro"/>
</dbReference>
<keyword evidence="9" id="KW-1185">Reference proteome</keyword>
<keyword evidence="3 7" id="KW-0561">Oxygen transport</keyword>
<organism evidence="9 10">
    <name type="scientific">Parascaris univalens</name>
    <name type="common">Nematode worm</name>
    <dbReference type="NCBI Taxonomy" id="6257"/>
    <lineage>
        <taxon>Eukaryota</taxon>
        <taxon>Metazoa</taxon>
        <taxon>Ecdysozoa</taxon>
        <taxon>Nematoda</taxon>
        <taxon>Chromadorea</taxon>
        <taxon>Rhabditida</taxon>
        <taxon>Spirurina</taxon>
        <taxon>Ascaridomorpha</taxon>
        <taxon>Ascaridoidea</taxon>
        <taxon>Ascarididae</taxon>
        <taxon>Parascaris</taxon>
    </lineage>
</organism>
<proteinExistence type="inferred from homology"/>
<dbReference type="AlphaFoldDB" id="A0A915BYP3"/>
<keyword evidence="4 6" id="KW-0479">Metal-binding</keyword>
<dbReference type="InterPro" id="IPR009050">
    <property type="entry name" value="Globin-like_sf"/>
</dbReference>
<dbReference type="CDD" id="cd01040">
    <property type="entry name" value="Mb-like"/>
    <property type="match status" value="1"/>
</dbReference>
<evidence type="ECO:0000256" key="4">
    <source>
        <dbReference type="ARBA" id="ARBA00022723"/>
    </source>
</evidence>
<accession>A0A915BYP3</accession>
<dbReference type="InterPro" id="IPR012292">
    <property type="entry name" value="Globin/Proto"/>
</dbReference>
<dbReference type="InterPro" id="IPR012085">
    <property type="entry name" value="Globin_nematode"/>
</dbReference>
<dbReference type="GO" id="GO:0005344">
    <property type="term" value="F:oxygen carrier activity"/>
    <property type="evidence" value="ECO:0007669"/>
    <property type="project" value="UniProtKB-KW"/>
</dbReference>